<evidence type="ECO:0000256" key="5">
    <source>
        <dbReference type="ARBA" id="ARBA00023242"/>
    </source>
</evidence>
<dbReference type="EMBL" id="CAAALY010080691">
    <property type="protein sequence ID" value="VEL26500.1"/>
    <property type="molecule type" value="Genomic_DNA"/>
</dbReference>
<keyword evidence="8" id="KW-1185">Reference proteome</keyword>
<evidence type="ECO:0000313" key="7">
    <source>
        <dbReference type="EMBL" id="VEL26500.1"/>
    </source>
</evidence>
<evidence type="ECO:0000313" key="8">
    <source>
        <dbReference type="Proteomes" id="UP000784294"/>
    </source>
</evidence>
<reference evidence="7" key="1">
    <citation type="submission" date="2018-11" db="EMBL/GenBank/DDBJ databases">
        <authorList>
            <consortium name="Pathogen Informatics"/>
        </authorList>
    </citation>
    <scope>NUCLEOTIDE SEQUENCE</scope>
</reference>
<dbReference type="GO" id="GO:0005669">
    <property type="term" value="C:transcription factor TFIID complex"/>
    <property type="evidence" value="ECO:0007669"/>
    <property type="project" value="InterPro"/>
</dbReference>
<organism evidence="7 8">
    <name type="scientific">Protopolystoma xenopodis</name>
    <dbReference type="NCBI Taxonomy" id="117903"/>
    <lineage>
        <taxon>Eukaryota</taxon>
        <taxon>Metazoa</taxon>
        <taxon>Spiralia</taxon>
        <taxon>Lophotrochozoa</taxon>
        <taxon>Platyhelminthes</taxon>
        <taxon>Monogenea</taxon>
        <taxon>Polyopisthocotylea</taxon>
        <taxon>Polystomatidea</taxon>
        <taxon>Polystomatidae</taxon>
        <taxon>Protopolystoma</taxon>
    </lineage>
</organism>
<proteinExistence type="inferred from homology"/>
<dbReference type="Proteomes" id="UP000784294">
    <property type="component" value="Unassembled WGS sequence"/>
</dbReference>
<dbReference type="InterPro" id="IPR007900">
    <property type="entry name" value="TAF4_C"/>
</dbReference>
<dbReference type="AlphaFoldDB" id="A0A3S5FEN3"/>
<comment type="caution">
    <text evidence="7">The sequence shown here is derived from an EMBL/GenBank/DDBJ whole genome shotgun (WGS) entry which is preliminary data.</text>
</comment>
<dbReference type="OrthoDB" id="21060at2759"/>
<keyword evidence="3" id="KW-0805">Transcription regulation</keyword>
<accession>A0A3S5FEN3</accession>
<comment type="subcellular location">
    <subcellularLocation>
        <location evidence="1">Nucleus</location>
    </subcellularLocation>
</comment>
<evidence type="ECO:0000256" key="2">
    <source>
        <dbReference type="ARBA" id="ARBA00006178"/>
    </source>
</evidence>
<sequence>MDLGSFIQENIEFLRLDMSFGNLRLPNIHPPPKVVISDPNILSTVATTTAGVRGPIVSSASVAAIQFRPGMFPTGVIRSPNASAGGQPRLVGPAMMAPLPVTASGMITQASLAPGALGMTATQTISTPGARFVQPALAPAPPRMTATSISPLQSAQLVGQKIRLAQSSTSPLGDISTVMSLPVTTLTTIRANTSISTSANAQGLSALSSGVRALAPRMAPVVAPFTSPALAGKQSLVSSNKILPHSTGSIACSLSAAIMRNRLLPSVVKPVIEDEIDLSSGHDDVKILTSSVGDSVGDSSQMNDLPFFPLSKVRSFLSQANLPITDEAAACLAHGVQLFVKSLVMRLSIVAMHKSERLAEDPRLVQTDNVREQLRFLQRLGEHDKMRQSEIEKELILKAAKYLLSF</sequence>
<dbReference type="GO" id="GO:0006352">
    <property type="term" value="P:DNA-templated transcription initiation"/>
    <property type="evidence" value="ECO:0007669"/>
    <property type="project" value="InterPro"/>
</dbReference>
<comment type="similarity">
    <text evidence="2">Belongs to the TAF4 family.</text>
</comment>
<keyword evidence="4" id="KW-0804">Transcription</keyword>
<evidence type="ECO:0000256" key="4">
    <source>
        <dbReference type="ARBA" id="ARBA00023163"/>
    </source>
</evidence>
<protein>
    <recommendedName>
        <fullName evidence="6">Transcription initiation factor TFIID component TAF4 C-terminal domain-containing protein</fullName>
    </recommendedName>
</protein>
<dbReference type="Pfam" id="PF05236">
    <property type="entry name" value="TAF4"/>
    <property type="match status" value="1"/>
</dbReference>
<dbReference type="CDD" id="cd08045">
    <property type="entry name" value="HFD_TAF4"/>
    <property type="match status" value="1"/>
</dbReference>
<evidence type="ECO:0000256" key="1">
    <source>
        <dbReference type="ARBA" id="ARBA00004123"/>
    </source>
</evidence>
<feature type="domain" description="Transcription initiation factor TFIID component TAF4 C-terminal" evidence="6">
    <location>
        <begin position="323"/>
        <end position="401"/>
    </location>
</feature>
<evidence type="ECO:0000259" key="6">
    <source>
        <dbReference type="Pfam" id="PF05236"/>
    </source>
</evidence>
<evidence type="ECO:0000256" key="3">
    <source>
        <dbReference type="ARBA" id="ARBA00023015"/>
    </source>
</evidence>
<keyword evidence="5" id="KW-0539">Nucleus</keyword>
<name>A0A3S5FEN3_9PLAT</name>
<gene>
    <name evidence="7" type="ORF">PXEA_LOCUS19940</name>
</gene>